<reference evidence="1 2" key="1">
    <citation type="submission" date="2013-11" db="EMBL/GenBank/DDBJ databases">
        <title>Estimation of Helicobacter pylori bacteriophage ecology using H. pylori isolates.</title>
        <authorList>
            <person name="Uchiyama J."/>
            <person name="Takemura-Uchiyama I."/>
            <person name="Ujihara T."/>
            <person name="Matsuzaki S."/>
        </authorList>
    </citation>
    <scope>NUCLEOTIDE SEQUENCE [LARGE SCALE GENOMIC DNA]</scope>
    <source>
        <strain evidence="1 2">NY40</strain>
    </source>
</reference>
<evidence type="ECO:0000313" key="2">
    <source>
        <dbReference type="Proteomes" id="UP000031662"/>
    </source>
</evidence>
<accession>A0A060PU08</accession>
<dbReference type="HOGENOM" id="CLU_3217076_0_0_7"/>
<dbReference type="EMBL" id="AP014523">
    <property type="protein sequence ID" value="BAO97763.1"/>
    <property type="molecule type" value="Genomic_DNA"/>
</dbReference>
<protein>
    <recommendedName>
        <fullName evidence="3">Lipoprotein</fullName>
    </recommendedName>
</protein>
<evidence type="ECO:0000313" key="1">
    <source>
        <dbReference type="EMBL" id="BAO97763.1"/>
    </source>
</evidence>
<name>A0A060PU08_HELPX</name>
<evidence type="ECO:0008006" key="3">
    <source>
        <dbReference type="Google" id="ProtNLM"/>
    </source>
</evidence>
<dbReference type="Proteomes" id="UP000031662">
    <property type="component" value="Chromosome"/>
</dbReference>
<organism evidence="1 2">
    <name type="scientific">Helicobacter pylori NY40</name>
    <dbReference type="NCBI Taxonomy" id="1426844"/>
    <lineage>
        <taxon>Bacteria</taxon>
        <taxon>Pseudomonadati</taxon>
        <taxon>Campylobacterota</taxon>
        <taxon>Epsilonproteobacteria</taxon>
        <taxon>Campylobacterales</taxon>
        <taxon>Helicobacteraceae</taxon>
        <taxon>Helicobacter</taxon>
    </lineage>
</organism>
<dbReference type="RefSeq" id="WP_001222899.1">
    <property type="nucleotide sequence ID" value="NZ_AP014523.1"/>
</dbReference>
<gene>
    <name evidence="1" type="ORF">NY40_0751</name>
</gene>
<sequence>MRISLLAVILALLFVACHETKKQILQNEADSTPSEKTIWQPEQK</sequence>
<dbReference type="PROSITE" id="PS51257">
    <property type="entry name" value="PROKAR_LIPOPROTEIN"/>
    <property type="match status" value="1"/>
</dbReference>
<dbReference type="AlphaFoldDB" id="A0A060PU08"/>
<proteinExistence type="predicted"/>